<dbReference type="EMBL" id="JAUTBK010000002">
    <property type="protein sequence ID" value="MDQ1208188.1"/>
    <property type="molecule type" value="Genomic_DNA"/>
</dbReference>
<comment type="caution">
    <text evidence="1">The sequence shown here is derived from an EMBL/GenBank/DDBJ whole genome shotgun (WGS) entry which is preliminary data.</text>
</comment>
<accession>A0ABU0UUF3</accession>
<dbReference type="Gene3D" id="3.40.50.1820">
    <property type="entry name" value="alpha/beta hydrolase"/>
    <property type="match status" value="1"/>
</dbReference>
<evidence type="ECO:0008006" key="3">
    <source>
        <dbReference type="Google" id="ProtNLM"/>
    </source>
</evidence>
<sequence length="171" mass="19604">MIKHPLKILFMHGLDSSRESTKFHAIESTNKFCITIDYRNLSYNTVADFYQNTIETIQPDLLIGHNLGGYWALKLSSQYHLAAIVANPSLAPLFRDDYPSLTSKELDTDSPKIAYIELGDESLNMYDIQNVLEDYMIVDSIEGGHHRLENPSKLNILIDHIQSEYFSHTIR</sequence>
<reference evidence="1 2" key="1">
    <citation type="submission" date="2023-07" db="EMBL/GenBank/DDBJ databases">
        <title>Functional and genomic diversity of the sorghum phyllosphere microbiome.</title>
        <authorList>
            <person name="Shade A."/>
        </authorList>
    </citation>
    <scope>NUCLEOTIDE SEQUENCE [LARGE SCALE GENOMIC DNA]</scope>
    <source>
        <strain evidence="1 2">SORGH_AS_0887</strain>
    </source>
</reference>
<dbReference type="InterPro" id="IPR008886">
    <property type="entry name" value="UPF0227/Esterase_YqiA"/>
</dbReference>
<evidence type="ECO:0000313" key="1">
    <source>
        <dbReference type="EMBL" id="MDQ1208188.1"/>
    </source>
</evidence>
<dbReference type="RefSeq" id="WP_004921635.1">
    <property type="nucleotide sequence ID" value="NZ_BCMA01000004.1"/>
</dbReference>
<organism evidence="1 2">
    <name type="scientific">Acinetobacter baylyi</name>
    <dbReference type="NCBI Taxonomy" id="202950"/>
    <lineage>
        <taxon>Bacteria</taxon>
        <taxon>Pseudomonadati</taxon>
        <taxon>Pseudomonadota</taxon>
        <taxon>Gammaproteobacteria</taxon>
        <taxon>Moraxellales</taxon>
        <taxon>Moraxellaceae</taxon>
        <taxon>Acinetobacter</taxon>
    </lineage>
</organism>
<name>A0ABU0UUF3_ACIBI</name>
<dbReference type="Pfam" id="PF05728">
    <property type="entry name" value="UPF0227"/>
    <property type="match status" value="1"/>
</dbReference>
<evidence type="ECO:0000313" key="2">
    <source>
        <dbReference type="Proteomes" id="UP001233360"/>
    </source>
</evidence>
<protein>
    <recommendedName>
        <fullName evidence="3">Esterase</fullName>
    </recommendedName>
</protein>
<dbReference type="SUPFAM" id="SSF53474">
    <property type="entry name" value="alpha/beta-Hydrolases"/>
    <property type="match status" value="1"/>
</dbReference>
<proteinExistence type="predicted"/>
<gene>
    <name evidence="1" type="ORF">QE380_001111</name>
</gene>
<dbReference type="InterPro" id="IPR029058">
    <property type="entry name" value="AB_hydrolase_fold"/>
</dbReference>
<dbReference type="GeneID" id="45233509"/>
<dbReference type="Proteomes" id="UP001233360">
    <property type="component" value="Unassembled WGS sequence"/>
</dbReference>
<keyword evidence="2" id="KW-1185">Reference proteome</keyword>